<comment type="caution">
    <text evidence="1">The sequence shown here is derived from an EMBL/GenBank/DDBJ whole genome shotgun (WGS) entry which is preliminary data.</text>
</comment>
<evidence type="ECO:0000313" key="2">
    <source>
        <dbReference type="Proteomes" id="UP001596481"/>
    </source>
</evidence>
<protein>
    <submittedName>
        <fullName evidence="1">Uncharacterized protein</fullName>
    </submittedName>
</protein>
<dbReference type="AlphaFoldDB" id="A0ABD5ZK49"/>
<name>A0ABD5ZK49_9EURY</name>
<organism evidence="1 2">
    <name type="scientific">Haloferax namakaokahaiae</name>
    <dbReference type="NCBI Taxonomy" id="1748331"/>
    <lineage>
        <taxon>Archaea</taxon>
        <taxon>Methanobacteriati</taxon>
        <taxon>Methanobacteriota</taxon>
        <taxon>Stenosarchaea group</taxon>
        <taxon>Halobacteria</taxon>
        <taxon>Halobacteriales</taxon>
        <taxon>Haloferacaceae</taxon>
        <taxon>Haloferax</taxon>
    </lineage>
</organism>
<gene>
    <name evidence="1" type="ORF">ACFQJC_17370</name>
</gene>
<dbReference type="EMBL" id="JBHTAA010000014">
    <property type="protein sequence ID" value="MFC7205283.1"/>
    <property type="molecule type" value="Genomic_DNA"/>
</dbReference>
<keyword evidence="2" id="KW-1185">Reference proteome</keyword>
<dbReference type="Proteomes" id="UP001596481">
    <property type="component" value="Unassembled WGS sequence"/>
</dbReference>
<sequence length="71" mass="7953">MDDRSECVRIRAVLTQSKNSAVTGEYLPDVLEEGHSAWCDAGLDSRRFLNAIVTYDQAYGPLQNTVARKHL</sequence>
<reference evidence="1 2" key="1">
    <citation type="journal article" date="2019" name="Int. J. Syst. Evol. Microbiol.">
        <title>The Global Catalogue of Microorganisms (GCM) 10K type strain sequencing project: providing services to taxonomists for standard genome sequencing and annotation.</title>
        <authorList>
            <consortium name="The Broad Institute Genomics Platform"/>
            <consortium name="The Broad Institute Genome Sequencing Center for Infectious Disease"/>
            <person name="Wu L."/>
            <person name="Ma J."/>
        </authorList>
    </citation>
    <scope>NUCLEOTIDE SEQUENCE [LARGE SCALE GENOMIC DNA]</scope>
    <source>
        <strain evidence="1 2">DSM 29988</strain>
    </source>
</reference>
<proteinExistence type="predicted"/>
<dbReference type="RefSeq" id="WP_390225829.1">
    <property type="nucleotide sequence ID" value="NZ_JBHTAA010000014.1"/>
</dbReference>
<evidence type="ECO:0000313" key="1">
    <source>
        <dbReference type="EMBL" id="MFC7205283.1"/>
    </source>
</evidence>
<accession>A0ABD5ZK49</accession>